<sequence>MENFKQIVVLQFSQKHKIINFTLGLLLFCFFVFCYINLEKESSIVYKTIDIFLIIYTVYFLINSFVKKIIITEVCIKEKNLFYSKSIFFDKIVGLTKYNNYGLIVKKRFNNIKISHEYDFDKRVIAIDYVLSKTSVEHS</sequence>
<feature type="transmembrane region" description="Helical" evidence="1">
    <location>
        <begin position="21"/>
        <end position="38"/>
    </location>
</feature>
<name>A0ABV5FK36_9FLAO</name>
<comment type="caution">
    <text evidence="2">The sequence shown here is derived from an EMBL/GenBank/DDBJ whole genome shotgun (WGS) entry which is preliminary data.</text>
</comment>
<dbReference type="RefSeq" id="WP_290262280.1">
    <property type="nucleotide sequence ID" value="NZ_JAUFQQ010000003.1"/>
</dbReference>
<evidence type="ECO:0008006" key="4">
    <source>
        <dbReference type="Google" id="ProtNLM"/>
    </source>
</evidence>
<keyword evidence="1" id="KW-0472">Membrane</keyword>
<evidence type="ECO:0000313" key="3">
    <source>
        <dbReference type="Proteomes" id="UP001589589"/>
    </source>
</evidence>
<accession>A0ABV5FK36</accession>
<evidence type="ECO:0000256" key="1">
    <source>
        <dbReference type="SAM" id="Phobius"/>
    </source>
</evidence>
<keyword evidence="1" id="KW-1133">Transmembrane helix</keyword>
<protein>
    <recommendedName>
        <fullName evidence="4">DUF304 domain-containing protein</fullName>
    </recommendedName>
</protein>
<organism evidence="2 3">
    <name type="scientific">Flavobacterium branchiarum</name>
    <dbReference type="NCBI Taxonomy" id="1114870"/>
    <lineage>
        <taxon>Bacteria</taxon>
        <taxon>Pseudomonadati</taxon>
        <taxon>Bacteroidota</taxon>
        <taxon>Flavobacteriia</taxon>
        <taxon>Flavobacteriales</taxon>
        <taxon>Flavobacteriaceae</taxon>
        <taxon>Flavobacterium</taxon>
    </lineage>
</organism>
<gene>
    <name evidence="2" type="ORF">ACFFUQ_07630</name>
</gene>
<feature type="transmembrane region" description="Helical" evidence="1">
    <location>
        <begin position="44"/>
        <end position="62"/>
    </location>
</feature>
<dbReference type="Proteomes" id="UP001589589">
    <property type="component" value="Unassembled WGS sequence"/>
</dbReference>
<reference evidence="2 3" key="1">
    <citation type="submission" date="2024-09" db="EMBL/GenBank/DDBJ databases">
        <authorList>
            <person name="Sun Q."/>
            <person name="Mori K."/>
        </authorList>
    </citation>
    <scope>NUCLEOTIDE SEQUENCE [LARGE SCALE GENOMIC DNA]</scope>
    <source>
        <strain evidence="2 3">CECT 7908</strain>
    </source>
</reference>
<keyword evidence="1" id="KW-0812">Transmembrane</keyword>
<dbReference type="EMBL" id="JBHMEX010000026">
    <property type="protein sequence ID" value="MFB9063892.1"/>
    <property type="molecule type" value="Genomic_DNA"/>
</dbReference>
<evidence type="ECO:0000313" key="2">
    <source>
        <dbReference type="EMBL" id="MFB9063892.1"/>
    </source>
</evidence>
<keyword evidence="3" id="KW-1185">Reference proteome</keyword>
<proteinExistence type="predicted"/>